<dbReference type="InterPro" id="IPR029058">
    <property type="entry name" value="AB_hydrolase_fold"/>
</dbReference>
<evidence type="ECO:0000256" key="1">
    <source>
        <dbReference type="ARBA" id="ARBA00008645"/>
    </source>
</evidence>
<dbReference type="Gene3D" id="3.40.50.1820">
    <property type="entry name" value="alpha/beta hydrolase"/>
    <property type="match status" value="1"/>
</dbReference>
<evidence type="ECO:0000313" key="5">
    <source>
        <dbReference type="RefSeq" id="XP_058987804.1"/>
    </source>
</evidence>
<name>A0ABM3VPT3_MUSDO</name>
<keyword evidence="2 5" id="KW-0378">Hydrolase</keyword>
<feature type="domain" description="AB hydrolase-1" evidence="3">
    <location>
        <begin position="37"/>
        <end position="136"/>
    </location>
</feature>
<dbReference type="InterPro" id="IPR050266">
    <property type="entry name" value="AB_hydrolase_sf"/>
</dbReference>
<proteinExistence type="inferred from homology"/>
<dbReference type="InterPro" id="IPR000073">
    <property type="entry name" value="AB_hydrolase_1"/>
</dbReference>
<dbReference type="GeneID" id="101893156"/>
<dbReference type="RefSeq" id="XP_058987804.1">
    <property type="nucleotide sequence ID" value="XM_059131821.1"/>
</dbReference>
<dbReference type="PANTHER" id="PTHR43798">
    <property type="entry name" value="MONOACYLGLYCEROL LIPASE"/>
    <property type="match status" value="1"/>
</dbReference>
<dbReference type="PANTHER" id="PTHR43798:SF14">
    <property type="entry name" value="SERINE HYDROLASE-LIKE PROTEIN DDB_G0286239"/>
    <property type="match status" value="1"/>
</dbReference>
<evidence type="ECO:0000256" key="2">
    <source>
        <dbReference type="ARBA" id="ARBA00022801"/>
    </source>
</evidence>
<comment type="similarity">
    <text evidence="1">Belongs to the AB hydrolase superfamily.</text>
</comment>
<gene>
    <name evidence="5" type="primary">LOC101893156</name>
</gene>
<dbReference type="Pfam" id="PF00561">
    <property type="entry name" value="Abhydrolase_1"/>
    <property type="match status" value="1"/>
</dbReference>
<evidence type="ECO:0000259" key="3">
    <source>
        <dbReference type="Pfam" id="PF00561"/>
    </source>
</evidence>
<protein>
    <submittedName>
        <fullName evidence="5">Probable serine hydrolase isoform X1</fullName>
    </submittedName>
</protein>
<dbReference type="SUPFAM" id="SSF53474">
    <property type="entry name" value="alpha/beta-Hydrolases"/>
    <property type="match status" value="1"/>
</dbReference>
<sequence length="324" mass="37070">MTKIYLYLQRKTFSEVRIQVPWGYISGRWYGDQNERPILALHGWQDNCGTFAKLAPLIAPYRSLLCIDLPGHGHSSHLPAGILYHNIEYVRVILRVMQTYKWEKVSLMGHSMGGSVCFHFAAFCPDRVDMVISLDIIKNVYWPTSVVPTLLAHVTEKALSDNERLLNASESSEPPSYTFKQCETLLYEGSQKSVELENCKFILERNISKSELYPDKYYFSRDGRVKYLLEFNPNTGMALEMAKRICKKTIPYLVIKGGESTNPSAKASELDEYMLANNKNFESYMYPMGTHHLHLNNAKPVAQKIIGFLQKHDNEASKVVQSKI</sequence>
<dbReference type="GO" id="GO:0016787">
    <property type="term" value="F:hydrolase activity"/>
    <property type="evidence" value="ECO:0007669"/>
    <property type="project" value="UniProtKB-KW"/>
</dbReference>
<evidence type="ECO:0000313" key="4">
    <source>
        <dbReference type="Proteomes" id="UP001652621"/>
    </source>
</evidence>
<keyword evidence="4" id="KW-1185">Reference proteome</keyword>
<dbReference type="PRINTS" id="PR00111">
    <property type="entry name" value="ABHYDROLASE"/>
</dbReference>
<reference evidence="5" key="1">
    <citation type="submission" date="2025-08" db="UniProtKB">
        <authorList>
            <consortium name="RefSeq"/>
        </authorList>
    </citation>
    <scope>IDENTIFICATION</scope>
    <source>
        <strain evidence="5">Aabys</strain>
        <tissue evidence="5">Whole body</tissue>
    </source>
</reference>
<dbReference type="Proteomes" id="UP001652621">
    <property type="component" value="Unplaced"/>
</dbReference>
<organism evidence="4 5">
    <name type="scientific">Musca domestica</name>
    <name type="common">House fly</name>
    <dbReference type="NCBI Taxonomy" id="7370"/>
    <lineage>
        <taxon>Eukaryota</taxon>
        <taxon>Metazoa</taxon>
        <taxon>Ecdysozoa</taxon>
        <taxon>Arthropoda</taxon>
        <taxon>Hexapoda</taxon>
        <taxon>Insecta</taxon>
        <taxon>Pterygota</taxon>
        <taxon>Neoptera</taxon>
        <taxon>Endopterygota</taxon>
        <taxon>Diptera</taxon>
        <taxon>Brachycera</taxon>
        <taxon>Muscomorpha</taxon>
        <taxon>Muscoidea</taxon>
        <taxon>Muscidae</taxon>
        <taxon>Musca</taxon>
    </lineage>
</organism>
<accession>A0ABM3VPT3</accession>